<evidence type="ECO:0000313" key="1">
    <source>
        <dbReference type="EMBL" id="PIO27529.1"/>
    </source>
</evidence>
<sequence>MCTHQEYRHFTSISSICRSCTIVSMYEMRSMNGGWVDELKVHLLYS</sequence>
<name>A0A2G9RI07_AQUCT</name>
<organism evidence="1 2">
    <name type="scientific">Aquarana catesbeiana</name>
    <name type="common">American bullfrog</name>
    <name type="synonym">Rana catesbeiana</name>
    <dbReference type="NCBI Taxonomy" id="8400"/>
    <lineage>
        <taxon>Eukaryota</taxon>
        <taxon>Metazoa</taxon>
        <taxon>Chordata</taxon>
        <taxon>Craniata</taxon>
        <taxon>Vertebrata</taxon>
        <taxon>Euteleostomi</taxon>
        <taxon>Amphibia</taxon>
        <taxon>Batrachia</taxon>
        <taxon>Anura</taxon>
        <taxon>Neobatrachia</taxon>
        <taxon>Ranoidea</taxon>
        <taxon>Ranidae</taxon>
        <taxon>Aquarana</taxon>
    </lineage>
</organism>
<dbReference type="EMBL" id="KV943437">
    <property type="protein sequence ID" value="PIO27529.1"/>
    <property type="molecule type" value="Genomic_DNA"/>
</dbReference>
<evidence type="ECO:0000313" key="2">
    <source>
        <dbReference type="Proteomes" id="UP000228934"/>
    </source>
</evidence>
<gene>
    <name evidence="1" type="ORF">AB205_0095530</name>
</gene>
<keyword evidence="2" id="KW-1185">Reference proteome</keyword>
<reference evidence="2" key="1">
    <citation type="journal article" date="2017" name="Nat. Commun.">
        <title>The North American bullfrog draft genome provides insight into hormonal regulation of long noncoding RNA.</title>
        <authorList>
            <person name="Hammond S.A."/>
            <person name="Warren R.L."/>
            <person name="Vandervalk B.P."/>
            <person name="Kucuk E."/>
            <person name="Khan H."/>
            <person name="Gibb E.A."/>
            <person name="Pandoh P."/>
            <person name="Kirk H."/>
            <person name="Zhao Y."/>
            <person name="Jones M."/>
            <person name="Mungall A.J."/>
            <person name="Coope R."/>
            <person name="Pleasance S."/>
            <person name="Moore R.A."/>
            <person name="Holt R.A."/>
            <person name="Round J.M."/>
            <person name="Ohora S."/>
            <person name="Walle B.V."/>
            <person name="Veldhoen N."/>
            <person name="Helbing C.C."/>
            <person name="Birol I."/>
        </authorList>
    </citation>
    <scope>NUCLEOTIDE SEQUENCE [LARGE SCALE GENOMIC DNA]</scope>
</reference>
<dbReference type="AlphaFoldDB" id="A0A2G9RI07"/>
<dbReference type="Proteomes" id="UP000228934">
    <property type="component" value="Unassembled WGS sequence"/>
</dbReference>
<protein>
    <submittedName>
        <fullName evidence="1">Uncharacterized protein</fullName>
    </submittedName>
</protein>
<proteinExistence type="predicted"/>
<accession>A0A2G9RI07</accession>